<dbReference type="PROSITE" id="PS00107">
    <property type="entry name" value="PROTEIN_KINASE_ATP"/>
    <property type="match status" value="1"/>
</dbReference>
<gene>
    <name evidence="10" type="ORF">CLV40_103355</name>
</gene>
<name>A0A2S6GWX5_9PSEU</name>
<evidence type="ECO:0000256" key="1">
    <source>
        <dbReference type="ARBA" id="ARBA00012513"/>
    </source>
</evidence>
<organism evidence="10 11">
    <name type="scientific">Actinokineospora auranticolor</name>
    <dbReference type="NCBI Taxonomy" id="155976"/>
    <lineage>
        <taxon>Bacteria</taxon>
        <taxon>Bacillati</taxon>
        <taxon>Actinomycetota</taxon>
        <taxon>Actinomycetes</taxon>
        <taxon>Pseudonocardiales</taxon>
        <taxon>Pseudonocardiaceae</taxon>
        <taxon>Actinokineospora</taxon>
    </lineage>
</organism>
<dbReference type="AlphaFoldDB" id="A0A2S6GWX5"/>
<keyword evidence="2 10" id="KW-0723">Serine/threonine-protein kinase</keyword>
<keyword evidence="5 10" id="KW-0418">Kinase</keyword>
<dbReference type="InterPro" id="IPR008271">
    <property type="entry name" value="Ser/Thr_kinase_AS"/>
</dbReference>
<dbReference type="PANTHER" id="PTHR43289">
    <property type="entry name" value="MITOGEN-ACTIVATED PROTEIN KINASE KINASE KINASE 20-RELATED"/>
    <property type="match status" value="1"/>
</dbReference>
<keyword evidence="6 7" id="KW-0067">ATP-binding</keyword>
<evidence type="ECO:0000256" key="4">
    <source>
        <dbReference type="ARBA" id="ARBA00022741"/>
    </source>
</evidence>
<accession>A0A2S6GWX5</accession>
<dbReference type="PROSITE" id="PS00108">
    <property type="entry name" value="PROTEIN_KINASE_ST"/>
    <property type="match status" value="1"/>
</dbReference>
<dbReference type="SMART" id="SM00220">
    <property type="entry name" value="S_TKc"/>
    <property type="match status" value="1"/>
</dbReference>
<dbReference type="GO" id="GO:0004674">
    <property type="term" value="F:protein serine/threonine kinase activity"/>
    <property type="evidence" value="ECO:0007669"/>
    <property type="project" value="UniProtKB-KW"/>
</dbReference>
<sequence length="568" mass="60917">MGPWVRMSAVSTQEPEQRLVAERYRLRRQLGQGSMGTVWEAYDEFLRRPVAVKQVRILADDAVEEIEELRERTLREARAIAVVSHPNVIILHDVAREDDEPFVVMEFLVAVSLAELIAGNGPLSTEQAAIVGHAVASGLQAAHEVGVVHRDVKPGNVLVCPDGRVKLTDFGIARNVSERTLTQLGVMLGSPCYIAPEVASGGAVTPQADLWGLGATLFAAVDGHAPYDPDAPALETIGQVVNGEVPVPDYDGPLRPVITGLMVKDPDTRMTLREARELLLPLLPPAGSPVHESLRLDPPSPEDARTVVTKPVVSVEAPTERGAPLAAAPGPLPFATRQERLPRRAPLVTAALAASAVLLFGGAAVGGFAMTRAVGGQEVLPQSPPPASQQAAAPIRELAPRTADAATLAGEQGGTFTVPVPDNWVKFVEQRTAKTLPNSTRVHWVSPDGTSELVVERFPNFYTKHTVEQYLRVLSSRTPGYRVVGSTPLESGNIPETAVQLTYRSVDFAEDGGPGSSGTDVNRTSIANILPMDRDLWVVSVTVPIELEDTGRRGLFARIAPEFRVLTK</sequence>
<dbReference type="InterPro" id="IPR017441">
    <property type="entry name" value="Protein_kinase_ATP_BS"/>
</dbReference>
<dbReference type="Gene3D" id="1.10.510.10">
    <property type="entry name" value="Transferase(Phosphotransferase) domain 1"/>
    <property type="match status" value="1"/>
</dbReference>
<keyword evidence="4 7" id="KW-0547">Nucleotide-binding</keyword>
<feature type="binding site" evidence="7">
    <location>
        <position position="53"/>
    </location>
    <ligand>
        <name>ATP</name>
        <dbReference type="ChEBI" id="CHEBI:30616"/>
    </ligand>
</feature>
<dbReference type="Proteomes" id="UP000239203">
    <property type="component" value="Unassembled WGS sequence"/>
</dbReference>
<keyword evidence="8" id="KW-0472">Membrane</keyword>
<proteinExistence type="predicted"/>
<keyword evidence="8" id="KW-1133">Transmembrane helix</keyword>
<dbReference type="PANTHER" id="PTHR43289:SF6">
    <property type="entry name" value="SERINE_THREONINE-PROTEIN KINASE NEKL-3"/>
    <property type="match status" value="1"/>
</dbReference>
<keyword evidence="8" id="KW-0812">Transmembrane</keyword>
<evidence type="ECO:0000313" key="10">
    <source>
        <dbReference type="EMBL" id="PPK69745.1"/>
    </source>
</evidence>
<dbReference type="Pfam" id="PF00069">
    <property type="entry name" value="Pkinase"/>
    <property type="match status" value="1"/>
</dbReference>
<keyword evidence="3" id="KW-0808">Transferase</keyword>
<dbReference type="EMBL" id="PTIX01000003">
    <property type="protein sequence ID" value="PPK69745.1"/>
    <property type="molecule type" value="Genomic_DNA"/>
</dbReference>
<protein>
    <recommendedName>
        <fullName evidence="1">non-specific serine/threonine protein kinase</fullName>
        <ecNumber evidence="1">2.7.11.1</ecNumber>
    </recommendedName>
</protein>
<evidence type="ECO:0000313" key="11">
    <source>
        <dbReference type="Proteomes" id="UP000239203"/>
    </source>
</evidence>
<dbReference type="EC" id="2.7.11.1" evidence="1"/>
<evidence type="ECO:0000259" key="9">
    <source>
        <dbReference type="PROSITE" id="PS50011"/>
    </source>
</evidence>
<dbReference type="SUPFAM" id="SSF56112">
    <property type="entry name" value="Protein kinase-like (PK-like)"/>
    <property type="match status" value="1"/>
</dbReference>
<dbReference type="InterPro" id="IPR011009">
    <property type="entry name" value="Kinase-like_dom_sf"/>
</dbReference>
<evidence type="ECO:0000256" key="5">
    <source>
        <dbReference type="ARBA" id="ARBA00022777"/>
    </source>
</evidence>
<dbReference type="PROSITE" id="PS50011">
    <property type="entry name" value="PROTEIN_KINASE_DOM"/>
    <property type="match status" value="1"/>
</dbReference>
<dbReference type="Gene3D" id="3.30.200.20">
    <property type="entry name" value="Phosphorylase Kinase, domain 1"/>
    <property type="match status" value="1"/>
</dbReference>
<comment type="caution">
    <text evidence="10">The sequence shown here is derived from an EMBL/GenBank/DDBJ whole genome shotgun (WGS) entry which is preliminary data.</text>
</comment>
<evidence type="ECO:0000256" key="3">
    <source>
        <dbReference type="ARBA" id="ARBA00022679"/>
    </source>
</evidence>
<dbReference type="InterPro" id="IPR000719">
    <property type="entry name" value="Prot_kinase_dom"/>
</dbReference>
<reference evidence="10 11" key="1">
    <citation type="submission" date="2018-02" db="EMBL/GenBank/DDBJ databases">
        <title>Genomic Encyclopedia of Archaeal and Bacterial Type Strains, Phase II (KMG-II): from individual species to whole genera.</title>
        <authorList>
            <person name="Goeker M."/>
        </authorList>
    </citation>
    <scope>NUCLEOTIDE SEQUENCE [LARGE SCALE GENOMIC DNA]</scope>
    <source>
        <strain evidence="10 11">YU 961-1</strain>
    </source>
</reference>
<evidence type="ECO:0000256" key="2">
    <source>
        <dbReference type="ARBA" id="ARBA00022527"/>
    </source>
</evidence>
<evidence type="ECO:0000256" key="7">
    <source>
        <dbReference type="PROSITE-ProRule" id="PRU10141"/>
    </source>
</evidence>
<dbReference type="GO" id="GO:0005524">
    <property type="term" value="F:ATP binding"/>
    <property type="evidence" value="ECO:0007669"/>
    <property type="project" value="UniProtKB-UniRule"/>
</dbReference>
<evidence type="ECO:0000256" key="6">
    <source>
        <dbReference type="ARBA" id="ARBA00022840"/>
    </source>
</evidence>
<keyword evidence="11" id="KW-1185">Reference proteome</keyword>
<dbReference type="CDD" id="cd14014">
    <property type="entry name" value="STKc_PknB_like"/>
    <property type="match status" value="1"/>
</dbReference>
<feature type="transmembrane region" description="Helical" evidence="8">
    <location>
        <begin position="347"/>
        <end position="370"/>
    </location>
</feature>
<evidence type="ECO:0000256" key="8">
    <source>
        <dbReference type="SAM" id="Phobius"/>
    </source>
</evidence>
<feature type="domain" description="Protein kinase" evidence="9">
    <location>
        <begin position="24"/>
        <end position="283"/>
    </location>
</feature>